<evidence type="ECO:0000259" key="6">
    <source>
        <dbReference type="PROSITE" id="PS50249"/>
    </source>
</evidence>
<comment type="subunit">
    <text evidence="4">Component of the eukaryotic translation initiation factor 3 (eIF-3) complex.</text>
</comment>
<dbReference type="InterPro" id="IPR037518">
    <property type="entry name" value="MPN"/>
</dbReference>
<dbReference type="InterPro" id="IPR000555">
    <property type="entry name" value="JAMM/MPN+_dom"/>
</dbReference>
<dbReference type="AlphaFoldDB" id="A0A096P8A2"/>
<sequence>MSFAARAVHTGDAATDAGTDASKVAPVRAVELDGGAALKIIKHCADASPGSATGQLLGLDIGAALDVTAAFPFPKIGNDGSYDPDGAFASEEGAEYQLDMLRCLREINVDSNIVGWYQSTYLGTFYSEELVATFLSYAESIERCVCIAYDPAYAEQGVCALKALRLSEKFVEAYEAGKGELTPENIHEKGLKWNEVVEEVPLTIRNSALATAVMGELTRGQDETLNSTDYERLDLSTAPFVEENMKLLGECMEDFANEQQKVAYYQRNMQRYQSQHAHWLQKRRQENARRRAAGEDVLPEEDPNYKAPQPPSRLENFLITNQVAEHVSQLENFTRKTEAKLELVGALAGK</sequence>
<dbReference type="GO" id="GO:0033290">
    <property type="term" value="C:eukaryotic 48S preinitiation complex"/>
    <property type="evidence" value="ECO:0007669"/>
    <property type="project" value="UniProtKB-UniRule"/>
</dbReference>
<dbReference type="OrthoDB" id="10265695at2759"/>
<dbReference type="CDD" id="cd08065">
    <property type="entry name" value="MPN_eIF3h"/>
    <property type="match status" value="1"/>
</dbReference>
<dbReference type="HAMAP" id="MF_03007">
    <property type="entry name" value="eIF3h"/>
    <property type="match status" value="1"/>
</dbReference>
<evidence type="ECO:0000256" key="2">
    <source>
        <dbReference type="ARBA" id="ARBA00022540"/>
    </source>
</evidence>
<dbReference type="KEGG" id="ota:OT_ostta13g02930"/>
<dbReference type="InterPro" id="IPR045810">
    <property type="entry name" value="eIF3h_C"/>
</dbReference>
<dbReference type="Pfam" id="PF01398">
    <property type="entry name" value="JAB"/>
    <property type="match status" value="1"/>
</dbReference>
<dbReference type="Proteomes" id="UP000009170">
    <property type="component" value="Unassembled WGS sequence"/>
</dbReference>
<comment type="caution">
    <text evidence="7">The sequence shown here is derived from an EMBL/GenBank/DDBJ whole genome shotgun (WGS) entry which is preliminary data.</text>
</comment>
<dbReference type="RefSeq" id="XP_003082776.2">
    <property type="nucleotide sequence ID" value="XM_003082728.2"/>
</dbReference>
<dbReference type="PROSITE" id="PS50249">
    <property type="entry name" value="MPN"/>
    <property type="match status" value="1"/>
</dbReference>
<comment type="function">
    <text evidence="4">Component of the eukaryotic translation initiation factor 3 (eIF-3) complex, which is involved in protein synthesis of a specialized repertoire of mRNAs and, together with other initiation factors, stimulates binding of mRNA and methionyl-tRNAi to the 40S ribosome. The eIF-3 complex specifically targets and initiates translation of a subset of mRNAs involved in cell proliferation.</text>
</comment>
<dbReference type="EMBL" id="CAID01000013">
    <property type="protein sequence ID" value="CEG00227.1"/>
    <property type="molecule type" value="Genomic_DNA"/>
</dbReference>
<comment type="subcellular location">
    <subcellularLocation>
        <location evidence="4">Cytoplasm</location>
    </subcellularLocation>
</comment>
<dbReference type="InterPro" id="IPR050242">
    <property type="entry name" value="JAMM_MPN+_peptidase_M67A"/>
</dbReference>
<dbReference type="FunCoup" id="A0A096P8A2">
    <property type="interactions" value="2076"/>
</dbReference>
<gene>
    <name evidence="7" type="ORF">OT_ostta13g02930</name>
</gene>
<protein>
    <recommendedName>
        <fullName evidence="4">Eukaryotic translation initiation factor 3 subunit H</fullName>
        <shortName evidence="4">eIF3h</shortName>
    </recommendedName>
</protein>
<keyword evidence="2 4" id="KW-0396">Initiation factor</keyword>
<feature type="region of interest" description="Disordered" evidence="5">
    <location>
        <begin position="281"/>
        <end position="311"/>
    </location>
</feature>
<dbReference type="GO" id="GO:0016282">
    <property type="term" value="C:eukaryotic 43S preinitiation complex"/>
    <property type="evidence" value="ECO:0007669"/>
    <property type="project" value="UniProtKB-UniRule"/>
</dbReference>
<evidence type="ECO:0000256" key="4">
    <source>
        <dbReference type="HAMAP-Rule" id="MF_03007"/>
    </source>
</evidence>
<proteinExistence type="inferred from homology"/>
<keyword evidence="8" id="KW-1185">Reference proteome</keyword>
<keyword evidence="1 4" id="KW-0963">Cytoplasm</keyword>
<dbReference type="GeneID" id="9837382"/>
<evidence type="ECO:0000256" key="5">
    <source>
        <dbReference type="SAM" id="MobiDB-lite"/>
    </source>
</evidence>
<feature type="compositionally biased region" description="Basic and acidic residues" evidence="5">
    <location>
        <begin position="283"/>
        <end position="294"/>
    </location>
</feature>
<dbReference type="PANTHER" id="PTHR10410">
    <property type="entry name" value="EUKARYOTIC TRANSLATION INITIATION FACTOR 3 -RELATED"/>
    <property type="match status" value="1"/>
</dbReference>
<dbReference type="InParanoid" id="A0A096P8A2"/>
<evidence type="ECO:0000256" key="3">
    <source>
        <dbReference type="ARBA" id="ARBA00022917"/>
    </source>
</evidence>
<dbReference type="STRING" id="70448.A0A096P8A2"/>
<dbReference type="GO" id="GO:0001732">
    <property type="term" value="P:formation of cytoplasmic translation initiation complex"/>
    <property type="evidence" value="ECO:0007669"/>
    <property type="project" value="UniProtKB-UniRule"/>
</dbReference>
<keyword evidence="3 4" id="KW-0648">Protein biosynthesis</keyword>
<dbReference type="Pfam" id="PF19445">
    <property type="entry name" value="eIF3h_C"/>
    <property type="match status" value="1"/>
</dbReference>
<dbReference type="GO" id="GO:0008237">
    <property type="term" value="F:metallopeptidase activity"/>
    <property type="evidence" value="ECO:0007669"/>
    <property type="project" value="InterPro"/>
</dbReference>
<evidence type="ECO:0000313" key="7">
    <source>
        <dbReference type="EMBL" id="CEG00227.1"/>
    </source>
</evidence>
<dbReference type="GO" id="GO:0003743">
    <property type="term" value="F:translation initiation factor activity"/>
    <property type="evidence" value="ECO:0007669"/>
    <property type="project" value="UniProtKB-UniRule"/>
</dbReference>
<accession>A0A096P8A2</accession>
<evidence type="ECO:0000313" key="8">
    <source>
        <dbReference type="Proteomes" id="UP000009170"/>
    </source>
</evidence>
<comment type="similarity">
    <text evidence="4">Belongs to the eIF-3 subunit H family.</text>
</comment>
<reference evidence="8" key="1">
    <citation type="journal article" date="2006" name="Proc. Natl. Acad. Sci. U.S.A.">
        <title>Genome analysis of the smallest free-living eukaryote Ostreococcus tauri unveils many unique features.</title>
        <authorList>
            <person name="Derelle E."/>
            <person name="Ferraz C."/>
            <person name="Rombauts S."/>
            <person name="Rouze P."/>
            <person name="Worden A.Z."/>
            <person name="Robbens S."/>
            <person name="Partensky F."/>
            <person name="Degroeve S."/>
            <person name="Echeynie S."/>
            <person name="Cooke R."/>
            <person name="Saeys Y."/>
            <person name="Wuyts J."/>
            <person name="Jabbari K."/>
            <person name="Bowler C."/>
            <person name="Panaud O."/>
            <person name="Piegu B."/>
            <person name="Ball S.G."/>
            <person name="Ral J.-P."/>
            <person name="Bouget F.-Y."/>
            <person name="Piganeau G."/>
            <person name="De Baets B."/>
            <person name="Picard A."/>
            <person name="Delseny M."/>
            <person name="Demaille J."/>
            <person name="Van de Peer Y."/>
            <person name="Moreau H."/>
        </authorList>
    </citation>
    <scope>NUCLEOTIDE SEQUENCE [LARGE SCALE GENOMIC DNA]</scope>
    <source>
        <strain evidence="8">OTTH 0595 / CCAP 157/2 / RCC745</strain>
    </source>
</reference>
<organism evidence="7 8">
    <name type="scientific">Ostreococcus tauri</name>
    <name type="common">Marine green alga</name>
    <dbReference type="NCBI Taxonomy" id="70448"/>
    <lineage>
        <taxon>Eukaryota</taxon>
        <taxon>Viridiplantae</taxon>
        <taxon>Chlorophyta</taxon>
        <taxon>Mamiellophyceae</taxon>
        <taxon>Mamiellales</taxon>
        <taxon>Bathycoccaceae</taxon>
        <taxon>Ostreococcus</taxon>
    </lineage>
</organism>
<dbReference type="GO" id="GO:0005852">
    <property type="term" value="C:eukaryotic translation initiation factor 3 complex"/>
    <property type="evidence" value="ECO:0007669"/>
    <property type="project" value="UniProtKB-UniRule"/>
</dbReference>
<reference evidence="7 8" key="2">
    <citation type="journal article" date="2014" name="BMC Genomics">
        <title>An improved genome of the model marine alga Ostreococcus tauri unfolds by assessing Illumina de novo assemblies.</title>
        <authorList>
            <person name="Blanc-Mathieu R."/>
            <person name="Verhelst B."/>
            <person name="Derelle E."/>
            <person name="Rombauts S."/>
            <person name="Bouget F.Y."/>
            <person name="Carre I."/>
            <person name="Chateau A."/>
            <person name="Eyre-Walker A."/>
            <person name="Grimsley N."/>
            <person name="Moreau H."/>
            <person name="Piegu B."/>
            <person name="Rivals E."/>
            <person name="Schackwitz W."/>
            <person name="Van de Peer Y."/>
            <person name="Piganeau G."/>
        </authorList>
    </citation>
    <scope>NUCLEOTIDE SEQUENCE [LARGE SCALE GENOMIC DNA]</scope>
    <source>
        <strain evidence="8">OTTH 0595 / CCAP 157/2 / RCC745</strain>
    </source>
</reference>
<dbReference type="InterPro" id="IPR027524">
    <property type="entry name" value="eIF3h"/>
</dbReference>
<feature type="domain" description="MPN" evidence="6">
    <location>
        <begin position="30"/>
        <end position="170"/>
    </location>
</feature>
<evidence type="ECO:0000256" key="1">
    <source>
        <dbReference type="ARBA" id="ARBA00022490"/>
    </source>
</evidence>
<dbReference type="Gene3D" id="3.40.140.10">
    <property type="entry name" value="Cytidine Deaminase, domain 2"/>
    <property type="match status" value="1"/>
</dbReference>
<name>A0A096P8A2_OSTTA</name>